<feature type="domain" description="ABC transporter" evidence="3">
    <location>
        <begin position="2"/>
        <end position="234"/>
    </location>
</feature>
<proteinExistence type="predicted"/>
<dbReference type="Gene3D" id="3.40.50.300">
    <property type="entry name" value="P-loop containing nucleotide triphosphate hydrolases"/>
    <property type="match status" value="1"/>
</dbReference>
<dbReference type="PANTHER" id="PTHR42794">
    <property type="entry name" value="HEMIN IMPORT ATP-BINDING PROTEIN HMUV"/>
    <property type="match status" value="1"/>
</dbReference>
<dbReference type="InterPro" id="IPR003593">
    <property type="entry name" value="AAA+_ATPase"/>
</dbReference>
<dbReference type="Pfam" id="PF00005">
    <property type="entry name" value="ABC_tran"/>
    <property type="match status" value="1"/>
</dbReference>
<dbReference type="RefSeq" id="WP_141357527.1">
    <property type="nucleotide sequence ID" value="NZ_BAAAWM010000001.1"/>
</dbReference>
<reference evidence="4 5" key="1">
    <citation type="submission" date="2019-06" db="EMBL/GenBank/DDBJ databases">
        <title>Whole genome shotgun sequence of Glutamicibacter nicotianae NBRC 14234.</title>
        <authorList>
            <person name="Hosoyama A."/>
            <person name="Uohara A."/>
            <person name="Ohji S."/>
            <person name="Ichikawa N."/>
        </authorList>
    </citation>
    <scope>NUCLEOTIDE SEQUENCE [LARGE SCALE GENOMIC DNA]</scope>
    <source>
        <strain evidence="4 5">NBRC 14234</strain>
    </source>
</reference>
<keyword evidence="5" id="KW-1185">Reference proteome</keyword>
<name>A0ABQ0RLD7_GLUNI</name>
<dbReference type="EMBL" id="BJNE01000006">
    <property type="protein sequence ID" value="GEC12622.1"/>
    <property type="molecule type" value="Genomic_DNA"/>
</dbReference>
<accession>A0ABQ0RLD7</accession>
<gene>
    <name evidence="4" type="ORF">ANI01nite_18250</name>
</gene>
<comment type="caution">
    <text evidence="4">The sequence shown here is derived from an EMBL/GenBank/DDBJ whole genome shotgun (WGS) entry which is preliminary data.</text>
</comment>
<protein>
    <submittedName>
        <fullName evidence="4">ABC transporter ATPase</fullName>
    </submittedName>
</protein>
<dbReference type="PROSITE" id="PS00211">
    <property type="entry name" value="ABC_TRANSPORTER_1"/>
    <property type="match status" value="1"/>
</dbReference>
<keyword evidence="1" id="KW-0547">Nucleotide-binding</keyword>
<evidence type="ECO:0000313" key="4">
    <source>
        <dbReference type="EMBL" id="GEC12622.1"/>
    </source>
</evidence>
<dbReference type="InterPro" id="IPR027417">
    <property type="entry name" value="P-loop_NTPase"/>
</dbReference>
<dbReference type="CDD" id="cd03214">
    <property type="entry name" value="ABC_Iron-Siderophores_B12_Hemin"/>
    <property type="match status" value="1"/>
</dbReference>
<evidence type="ECO:0000259" key="3">
    <source>
        <dbReference type="PROSITE" id="PS50893"/>
    </source>
</evidence>
<sequence length="265" mass="28124">MITATDISVGYGGKLVIESAGLQAGSGEVVGLIGPNGSGKSTLLRTLYAALKPTAGLVLVDERPVTELRGNELARRIAVVAQETPTELPVSVAEMVLLGRAPHRKALAAMSREDHRAVASALARVGARHLADRRYSTLSGGEKQRVLVARTLAQQAEHLLLDEPTNHLDIRYQHELLRMVGELGTTTVVVLHDLNLAARYCSKLVLLANGGIIAAGTPHQVLAPELLLQVYGIHAQPVLVDGILQLVFSLADEPELQHSGSPVPG</sequence>
<dbReference type="SMART" id="SM00382">
    <property type="entry name" value="AAA"/>
    <property type="match status" value="1"/>
</dbReference>
<dbReference type="InterPro" id="IPR017871">
    <property type="entry name" value="ABC_transporter-like_CS"/>
</dbReference>
<dbReference type="PANTHER" id="PTHR42794:SF2">
    <property type="entry name" value="ABC TRANSPORTER ATP-BINDING PROTEIN"/>
    <property type="match status" value="1"/>
</dbReference>
<evidence type="ECO:0000256" key="1">
    <source>
        <dbReference type="ARBA" id="ARBA00022741"/>
    </source>
</evidence>
<dbReference type="PROSITE" id="PS50893">
    <property type="entry name" value="ABC_TRANSPORTER_2"/>
    <property type="match status" value="1"/>
</dbReference>
<evidence type="ECO:0000313" key="5">
    <source>
        <dbReference type="Proteomes" id="UP000316242"/>
    </source>
</evidence>
<dbReference type="Proteomes" id="UP000316242">
    <property type="component" value="Unassembled WGS sequence"/>
</dbReference>
<evidence type="ECO:0000256" key="2">
    <source>
        <dbReference type="ARBA" id="ARBA00022840"/>
    </source>
</evidence>
<keyword evidence="2" id="KW-0067">ATP-binding</keyword>
<dbReference type="SUPFAM" id="SSF52540">
    <property type="entry name" value="P-loop containing nucleoside triphosphate hydrolases"/>
    <property type="match status" value="1"/>
</dbReference>
<organism evidence="4 5">
    <name type="scientific">Glutamicibacter nicotianae</name>
    <name type="common">Arthrobacter nicotianae</name>
    <dbReference type="NCBI Taxonomy" id="37929"/>
    <lineage>
        <taxon>Bacteria</taxon>
        <taxon>Bacillati</taxon>
        <taxon>Actinomycetota</taxon>
        <taxon>Actinomycetes</taxon>
        <taxon>Micrococcales</taxon>
        <taxon>Micrococcaceae</taxon>
        <taxon>Glutamicibacter</taxon>
    </lineage>
</organism>
<dbReference type="InterPro" id="IPR003439">
    <property type="entry name" value="ABC_transporter-like_ATP-bd"/>
</dbReference>